<gene>
    <name evidence="7" type="ORF">COB67_03625</name>
</gene>
<dbReference type="AlphaFoldDB" id="A0A2A4T8X4"/>
<evidence type="ECO:0000313" key="8">
    <source>
        <dbReference type="Proteomes" id="UP000218113"/>
    </source>
</evidence>
<keyword evidence="5 6" id="KW-0411">Iron-sulfur</keyword>
<dbReference type="Proteomes" id="UP000218113">
    <property type="component" value="Unassembled WGS sequence"/>
</dbReference>
<dbReference type="HAMAP" id="MF_02040">
    <property type="entry name" value="Mrp_NBP35"/>
    <property type="match status" value="1"/>
</dbReference>
<keyword evidence="2 6" id="KW-0547">Nucleotide-binding</keyword>
<evidence type="ECO:0000256" key="2">
    <source>
        <dbReference type="ARBA" id="ARBA00022741"/>
    </source>
</evidence>
<comment type="function">
    <text evidence="6">Binds and transfers iron-sulfur (Fe-S) clusters to target apoproteins. Can hydrolyze ATP.</text>
</comment>
<evidence type="ECO:0000256" key="1">
    <source>
        <dbReference type="ARBA" id="ARBA00022723"/>
    </source>
</evidence>
<keyword evidence="3 6" id="KW-0067">ATP-binding</keyword>
<comment type="similarity">
    <text evidence="6">Belongs to the Mrp/NBP35 ATP-binding proteins family.</text>
</comment>
<dbReference type="InterPro" id="IPR000808">
    <property type="entry name" value="Mrp-like_CS"/>
</dbReference>
<reference evidence="8" key="1">
    <citation type="submission" date="2017-08" db="EMBL/GenBank/DDBJ databases">
        <title>A dynamic microbial community with high functional redundancy inhabits the cold, oxic subseafloor aquifer.</title>
        <authorList>
            <person name="Tully B.J."/>
            <person name="Wheat C.G."/>
            <person name="Glazer B.T."/>
            <person name="Huber J.A."/>
        </authorList>
    </citation>
    <scope>NUCLEOTIDE SEQUENCE [LARGE SCALE GENOMIC DNA]</scope>
</reference>
<evidence type="ECO:0000256" key="5">
    <source>
        <dbReference type="ARBA" id="ARBA00023014"/>
    </source>
</evidence>
<dbReference type="GO" id="GO:0016226">
    <property type="term" value="P:iron-sulfur cluster assembly"/>
    <property type="evidence" value="ECO:0007669"/>
    <property type="project" value="InterPro"/>
</dbReference>
<dbReference type="GO" id="GO:0051539">
    <property type="term" value="F:4 iron, 4 sulfur cluster binding"/>
    <property type="evidence" value="ECO:0007669"/>
    <property type="project" value="TreeGrafter"/>
</dbReference>
<evidence type="ECO:0000256" key="4">
    <source>
        <dbReference type="ARBA" id="ARBA00023004"/>
    </source>
</evidence>
<feature type="binding site" evidence="6">
    <location>
        <begin position="99"/>
        <end position="106"/>
    </location>
    <ligand>
        <name>ATP</name>
        <dbReference type="ChEBI" id="CHEBI:30616"/>
    </ligand>
</feature>
<dbReference type="Gene3D" id="3.30.300.130">
    <property type="entry name" value="Fe-S cluster assembly (FSCA)"/>
    <property type="match status" value="1"/>
</dbReference>
<dbReference type="PANTHER" id="PTHR42961:SF2">
    <property type="entry name" value="IRON-SULFUR PROTEIN NUBPL"/>
    <property type="match status" value="1"/>
</dbReference>
<dbReference type="InterPro" id="IPR033756">
    <property type="entry name" value="YlxH/NBP35"/>
</dbReference>
<dbReference type="InterPro" id="IPR044304">
    <property type="entry name" value="NUBPL-like"/>
</dbReference>
<accession>A0A2A4T8X4</accession>
<evidence type="ECO:0000256" key="6">
    <source>
        <dbReference type="HAMAP-Rule" id="MF_02040"/>
    </source>
</evidence>
<dbReference type="InterPro" id="IPR034904">
    <property type="entry name" value="FSCA_dom_sf"/>
</dbReference>
<dbReference type="PROSITE" id="PS01215">
    <property type="entry name" value="MRP"/>
    <property type="match status" value="1"/>
</dbReference>
<dbReference type="PANTHER" id="PTHR42961">
    <property type="entry name" value="IRON-SULFUR PROTEIN NUBPL"/>
    <property type="match status" value="1"/>
</dbReference>
<dbReference type="FunFam" id="3.40.50.300:FF:001119">
    <property type="entry name" value="Iron-sulfur cluster carrier protein"/>
    <property type="match status" value="1"/>
</dbReference>
<evidence type="ECO:0000313" key="7">
    <source>
        <dbReference type="EMBL" id="PCI29575.1"/>
    </source>
</evidence>
<name>A0A2A4T8X4_9DELT</name>
<dbReference type="SUPFAM" id="SSF52540">
    <property type="entry name" value="P-loop containing nucleoside triphosphate hydrolases"/>
    <property type="match status" value="1"/>
</dbReference>
<keyword evidence="6" id="KW-0378">Hydrolase</keyword>
<comment type="caution">
    <text evidence="7">The sequence shown here is derived from an EMBL/GenBank/DDBJ whole genome shotgun (WGS) entry which is preliminary data.</text>
</comment>
<comment type="subunit">
    <text evidence="6">Homodimer.</text>
</comment>
<sequence>MSELIQAVTAVLSNLIEPKLKWSLGSLNLIKEVQVHDHKLRLKIDLVTDDENLKAQFQDQVFQALTDFNFAEIDLTLDRVNVARQGLEGIKHVILVGSGKGGVGKSTIATNLAAILKLRGHSVGLMDADIYGPSIPILMGITKEKPQVLDDEFLQPIEAHGIKTISVGSLVPADKAISWRGQLVSGTILQFIRKINWGDLDYLIIDMPPGTGDIQLTIAHELKVKGVIVVSMPQQVVIGDVKRSLDLYREKQIPVLGVIQNMVSYQCECCGSQQTIFPGVEEQLAGVEQIGSLSLKPDLCKAGNEGIPYVLKNQSDEIYQEFERIAIQLEKRLETGLIFPQTVPEN</sequence>
<organism evidence="7 8">
    <name type="scientific">SAR324 cluster bacterium</name>
    <dbReference type="NCBI Taxonomy" id="2024889"/>
    <lineage>
        <taxon>Bacteria</taxon>
        <taxon>Deltaproteobacteria</taxon>
        <taxon>SAR324 cluster</taxon>
    </lineage>
</organism>
<dbReference type="CDD" id="cd02037">
    <property type="entry name" value="Mrp_NBP35"/>
    <property type="match status" value="1"/>
</dbReference>
<dbReference type="SUPFAM" id="SSF117916">
    <property type="entry name" value="Fe-S cluster assembly (FSCA) domain-like"/>
    <property type="match status" value="1"/>
</dbReference>
<dbReference type="InterPro" id="IPR027417">
    <property type="entry name" value="P-loop_NTPase"/>
</dbReference>
<dbReference type="GO" id="GO:0016887">
    <property type="term" value="F:ATP hydrolysis activity"/>
    <property type="evidence" value="ECO:0007669"/>
    <property type="project" value="UniProtKB-UniRule"/>
</dbReference>
<dbReference type="GO" id="GO:0005524">
    <property type="term" value="F:ATP binding"/>
    <property type="evidence" value="ECO:0007669"/>
    <property type="project" value="UniProtKB-UniRule"/>
</dbReference>
<dbReference type="Pfam" id="PF10609">
    <property type="entry name" value="ParA"/>
    <property type="match status" value="1"/>
</dbReference>
<keyword evidence="4 6" id="KW-0408">Iron</keyword>
<evidence type="ECO:0000256" key="3">
    <source>
        <dbReference type="ARBA" id="ARBA00022840"/>
    </source>
</evidence>
<keyword evidence="1 6" id="KW-0479">Metal-binding</keyword>
<dbReference type="EMBL" id="NVSR01000012">
    <property type="protein sequence ID" value="PCI29575.1"/>
    <property type="molecule type" value="Genomic_DNA"/>
</dbReference>
<dbReference type="Gene3D" id="3.40.50.300">
    <property type="entry name" value="P-loop containing nucleotide triphosphate hydrolases"/>
    <property type="match status" value="1"/>
</dbReference>
<proteinExistence type="inferred from homology"/>
<dbReference type="GO" id="GO:0140663">
    <property type="term" value="F:ATP-dependent FeS chaperone activity"/>
    <property type="evidence" value="ECO:0007669"/>
    <property type="project" value="InterPro"/>
</dbReference>
<protein>
    <recommendedName>
        <fullName evidence="6">Iron-sulfur cluster carrier protein</fullName>
    </recommendedName>
</protein>
<dbReference type="InterPro" id="IPR019591">
    <property type="entry name" value="Mrp/NBP35_ATP-bd"/>
</dbReference>
<dbReference type="GO" id="GO:0046872">
    <property type="term" value="F:metal ion binding"/>
    <property type="evidence" value="ECO:0007669"/>
    <property type="project" value="UniProtKB-KW"/>
</dbReference>